<dbReference type="PANTHER" id="PTHR43380:SF1">
    <property type="entry name" value="2-OXOISOVALERATE DEHYDROGENASE SUBUNIT ALPHA, MITOCHONDRIAL"/>
    <property type="match status" value="1"/>
</dbReference>
<organism evidence="11 12">
    <name type="scientific">Monosiga brevicollis</name>
    <name type="common">Choanoflagellate</name>
    <dbReference type="NCBI Taxonomy" id="81824"/>
    <lineage>
        <taxon>Eukaryota</taxon>
        <taxon>Choanoflagellata</taxon>
        <taxon>Craspedida</taxon>
        <taxon>Salpingoecidae</taxon>
        <taxon>Monosiga</taxon>
    </lineage>
</organism>
<comment type="catalytic activity">
    <reaction evidence="9">
        <text>N(6)-[(R)-lipoyl]-L-lysyl-[protein] + 3-methyl-2-oxobutanoate + H(+) = N(6)-[(R)-S(8)-2-methylpropanoyldihydrolipoyl]-L-lysyl-[protein] + CO2</text>
        <dbReference type="Rhea" id="RHEA:13457"/>
        <dbReference type="Rhea" id="RHEA-COMP:10474"/>
        <dbReference type="Rhea" id="RHEA-COMP:10497"/>
        <dbReference type="ChEBI" id="CHEBI:11851"/>
        <dbReference type="ChEBI" id="CHEBI:15378"/>
        <dbReference type="ChEBI" id="CHEBI:16526"/>
        <dbReference type="ChEBI" id="CHEBI:83099"/>
        <dbReference type="ChEBI" id="CHEBI:83142"/>
        <dbReference type="EC" id="1.2.4.4"/>
    </reaction>
</comment>
<evidence type="ECO:0000256" key="5">
    <source>
        <dbReference type="ARBA" id="ARBA00022946"/>
    </source>
</evidence>
<evidence type="ECO:0000259" key="10">
    <source>
        <dbReference type="Pfam" id="PF00676"/>
    </source>
</evidence>
<dbReference type="InParanoid" id="A9VBA8"/>
<dbReference type="InterPro" id="IPR029061">
    <property type="entry name" value="THDP-binding"/>
</dbReference>
<dbReference type="OMA" id="DWHTGYD"/>
<dbReference type="GO" id="GO:0160157">
    <property type="term" value="C:branched-chain alpha-ketoacid dehydrogenase complex"/>
    <property type="evidence" value="ECO:0000318"/>
    <property type="project" value="GO_Central"/>
</dbReference>
<comment type="cofactor">
    <cofactor evidence="1 9">
        <name>thiamine diphosphate</name>
        <dbReference type="ChEBI" id="CHEBI:58937"/>
    </cofactor>
</comment>
<evidence type="ECO:0000256" key="6">
    <source>
        <dbReference type="ARBA" id="ARBA00022958"/>
    </source>
</evidence>
<dbReference type="FunFam" id="3.40.50.970:FF:000015">
    <property type="entry name" value="2-oxoisovalerate dehydrogenase subunit alpha"/>
    <property type="match status" value="1"/>
</dbReference>
<keyword evidence="5" id="KW-0809">Transit peptide</keyword>
<keyword evidence="8" id="KW-0496">Mitochondrion</keyword>
<comment type="subcellular location">
    <subcellularLocation>
        <location evidence="2">Mitochondrion matrix</location>
    </subcellularLocation>
</comment>
<keyword evidence="6" id="KW-0630">Potassium</keyword>
<evidence type="ECO:0000256" key="4">
    <source>
        <dbReference type="ARBA" id="ARBA00022723"/>
    </source>
</evidence>
<reference evidence="11 12" key="1">
    <citation type="journal article" date="2008" name="Nature">
        <title>The genome of the choanoflagellate Monosiga brevicollis and the origin of metazoans.</title>
        <authorList>
            <consortium name="JGI Sequencing"/>
            <person name="King N."/>
            <person name="Westbrook M.J."/>
            <person name="Young S.L."/>
            <person name="Kuo A."/>
            <person name="Abedin M."/>
            <person name="Chapman J."/>
            <person name="Fairclough S."/>
            <person name="Hellsten U."/>
            <person name="Isogai Y."/>
            <person name="Letunic I."/>
            <person name="Marr M."/>
            <person name="Pincus D."/>
            <person name="Putnam N."/>
            <person name="Rokas A."/>
            <person name="Wright K.J."/>
            <person name="Zuzow R."/>
            <person name="Dirks W."/>
            <person name="Good M."/>
            <person name="Goodstein D."/>
            <person name="Lemons D."/>
            <person name="Li W."/>
            <person name="Lyons J.B."/>
            <person name="Morris A."/>
            <person name="Nichols S."/>
            <person name="Richter D.J."/>
            <person name="Salamov A."/>
            <person name="Bork P."/>
            <person name="Lim W.A."/>
            <person name="Manning G."/>
            <person name="Miller W.T."/>
            <person name="McGinnis W."/>
            <person name="Shapiro H."/>
            <person name="Tjian R."/>
            <person name="Grigoriev I.V."/>
            <person name="Rokhsar D."/>
        </authorList>
    </citation>
    <scope>NUCLEOTIDE SEQUENCE [LARGE SCALE GENOMIC DNA]</scope>
    <source>
        <strain evidence="12">MX1 / ATCC 50154</strain>
    </source>
</reference>
<dbReference type="SUPFAM" id="SSF52518">
    <property type="entry name" value="Thiamin diphosphate-binding fold (THDP-binding)"/>
    <property type="match status" value="1"/>
</dbReference>
<dbReference type="Pfam" id="PF00676">
    <property type="entry name" value="E1_dh"/>
    <property type="match status" value="1"/>
</dbReference>
<dbReference type="eggNOG" id="KOG1182">
    <property type="taxonomic scope" value="Eukaryota"/>
</dbReference>
<dbReference type="PANTHER" id="PTHR43380">
    <property type="entry name" value="2-OXOISOVALERATE DEHYDROGENASE SUBUNIT ALPHA, MITOCHONDRIAL"/>
    <property type="match status" value="1"/>
</dbReference>
<keyword evidence="12" id="KW-1185">Reference proteome</keyword>
<evidence type="ECO:0000256" key="7">
    <source>
        <dbReference type="ARBA" id="ARBA00023002"/>
    </source>
</evidence>
<dbReference type="AlphaFoldDB" id="A9VBA8"/>
<name>A9VBA8_MONBE</name>
<dbReference type="CDD" id="cd02000">
    <property type="entry name" value="TPP_E1_PDC_ADC_BCADC"/>
    <property type="match status" value="1"/>
</dbReference>
<evidence type="ECO:0000256" key="9">
    <source>
        <dbReference type="RuleBase" id="RU365014"/>
    </source>
</evidence>
<evidence type="ECO:0000256" key="2">
    <source>
        <dbReference type="ARBA" id="ARBA00004305"/>
    </source>
</evidence>
<evidence type="ECO:0000313" key="12">
    <source>
        <dbReference type="Proteomes" id="UP000001357"/>
    </source>
</evidence>
<dbReference type="EC" id="1.2.4.4" evidence="9"/>
<feature type="domain" description="Dehydrogenase E1 component" evidence="10">
    <location>
        <begin position="88"/>
        <end position="385"/>
    </location>
</feature>
<dbReference type="KEGG" id="mbr:MONBRDRAFT_38974"/>
<evidence type="ECO:0000256" key="1">
    <source>
        <dbReference type="ARBA" id="ARBA00001964"/>
    </source>
</evidence>
<dbReference type="GO" id="GO:0009083">
    <property type="term" value="P:branched-chain amino acid catabolic process"/>
    <property type="evidence" value="ECO:0000318"/>
    <property type="project" value="GO_Central"/>
</dbReference>
<accession>A9VBA8</accession>
<gene>
    <name evidence="11" type="ORF">MONBRDRAFT_38974</name>
</gene>
<dbReference type="InterPro" id="IPR050771">
    <property type="entry name" value="Alpha-ketoacid_DH_E1_comp"/>
</dbReference>
<dbReference type="Proteomes" id="UP000001357">
    <property type="component" value="Unassembled WGS sequence"/>
</dbReference>
<dbReference type="EMBL" id="CH991576">
    <property type="protein sequence ID" value="EDQ85155.1"/>
    <property type="molecule type" value="Genomic_DNA"/>
</dbReference>
<dbReference type="FunCoup" id="A9VBA8">
    <property type="interactions" value="658"/>
</dbReference>
<dbReference type="GO" id="GO:0046872">
    <property type="term" value="F:metal ion binding"/>
    <property type="evidence" value="ECO:0007669"/>
    <property type="project" value="UniProtKB-KW"/>
</dbReference>
<sequence length="426" mass="47902">MALAGLARGVTAPRLALWSRALSSTTPTLQGMSNFPGANSRFVHELNLKRSIDNEPEPCYQIMNKEGVIVTPDEFPSEISQQNILDWYKLMNTTNQMDQLLYNAQRQGRISFYMTAYGEEGTHLGSAAALDPEDVVYAQYREVGVLMYRGFSLKNVMDQCYSNSGDLGRGRQMPVHYGSAEHNFHTISSPLATQLPQAAGAAYALKTRGKRNCVICYFGDGSASEGDSSVALNFSATLDCPVIYFCRNNGYAISTPTKDQYRGDGIVSRAAGFGLDYIRVDGNDVFAVYNAVKIARERTIAEQRPVLIEAMTYRIGHHSTSDDSSAYRGMDEVDTFSQDTPISRLERYMTNQGFWDEEKEAELQKTIRKEVRKEFADAEARLKPSMRHMFEDVYADKPARLQRQEAEMHEHLAKYPDDYPTNLHEA</sequence>
<keyword evidence="7 9" id="KW-0560">Oxidoreductase</keyword>
<keyword evidence="9" id="KW-0786">Thiamine pyrophosphate</keyword>
<keyword evidence="4" id="KW-0479">Metal-binding</keyword>
<dbReference type="GeneID" id="5895279"/>
<evidence type="ECO:0000313" key="11">
    <source>
        <dbReference type="EMBL" id="EDQ85155.1"/>
    </source>
</evidence>
<proteinExistence type="inferred from homology"/>
<evidence type="ECO:0000256" key="3">
    <source>
        <dbReference type="ARBA" id="ARBA00008646"/>
    </source>
</evidence>
<evidence type="ECO:0000256" key="8">
    <source>
        <dbReference type="ARBA" id="ARBA00023128"/>
    </source>
</evidence>
<dbReference type="STRING" id="81824.A9VBA8"/>
<dbReference type="RefSeq" id="XP_001749980.1">
    <property type="nucleotide sequence ID" value="XM_001749928.1"/>
</dbReference>
<dbReference type="Gene3D" id="3.40.50.970">
    <property type="match status" value="1"/>
</dbReference>
<dbReference type="GO" id="GO:0005759">
    <property type="term" value="C:mitochondrial matrix"/>
    <property type="evidence" value="ECO:0007669"/>
    <property type="project" value="UniProtKB-SubCell"/>
</dbReference>
<dbReference type="GO" id="GO:0003863">
    <property type="term" value="F:branched-chain 2-oxo acid dehydrogenase activity"/>
    <property type="evidence" value="ECO:0007669"/>
    <property type="project" value="UniProtKB-EC"/>
</dbReference>
<comment type="similarity">
    <text evidence="3 9">Belongs to the BCKDHA family.</text>
</comment>
<dbReference type="InterPro" id="IPR001017">
    <property type="entry name" value="DH_E1"/>
</dbReference>
<comment type="function">
    <text evidence="9">The branched-chain alpha-keto dehydrogenase complex catalyzes the overall conversion of alpha-keto acids to acyl-CoA and CO(2). It contains multiple copies of three enzymatic components: branched-chain alpha-keto acid decarboxylase (E1), lipoamide acyltransferase (E2) and lipoamide dehydrogenase (E3).</text>
</comment>
<protein>
    <recommendedName>
        <fullName evidence="9">2-oxoisovalerate dehydrogenase subunit alpha</fullName>
        <ecNumber evidence="9">1.2.4.4</ecNumber>
    </recommendedName>
    <alternativeName>
        <fullName evidence="9">Branched-chain alpha-keto acid dehydrogenase E1 component alpha chain</fullName>
    </alternativeName>
</protein>